<dbReference type="EMBL" id="NCKV01040774">
    <property type="protein sequence ID" value="RWS18368.1"/>
    <property type="molecule type" value="Genomic_DNA"/>
</dbReference>
<name>A0A443RT15_9ACAR</name>
<dbReference type="VEuPathDB" id="VectorBase:LDEU013672"/>
<comment type="caution">
    <text evidence="2">The sequence shown here is derived from an EMBL/GenBank/DDBJ whole genome shotgun (WGS) entry which is preliminary data.</text>
</comment>
<dbReference type="Pfam" id="PF12937">
    <property type="entry name" value="F-box-like"/>
    <property type="match status" value="1"/>
</dbReference>
<organism evidence="2 3">
    <name type="scientific">Leptotrombidium deliense</name>
    <dbReference type="NCBI Taxonomy" id="299467"/>
    <lineage>
        <taxon>Eukaryota</taxon>
        <taxon>Metazoa</taxon>
        <taxon>Ecdysozoa</taxon>
        <taxon>Arthropoda</taxon>
        <taxon>Chelicerata</taxon>
        <taxon>Arachnida</taxon>
        <taxon>Acari</taxon>
        <taxon>Acariformes</taxon>
        <taxon>Trombidiformes</taxon>
        <taxon>Prostigmata</taxon>
        <taxon>Anystina</taxon>
        <taxon>Parasitengona</taxon>
        <taxon>Trombiculoidea</taxon>
        <taxon>Trombiculidae</taxon>
        <taxon>Leptotrombidium</taxon>
    </lineage>
</organism>
<dbReference type="InterPro" id="IPR001810">
    <property type="entry name" value="F-box_dom"/>
</dbReference>
<evidence type="ECO:0000313" key="2">
    <source>
        <dbReference type="EMBL" id="RWS18368.1"/>
    </source>
</evidence>
<dbReference type="Gene3D" id="3.80.10.10">
    <property type="entry name" value="Ribonuclease Inhibitor"/>
    <property type="match status" value="1"/>
</dbReference>
<evidence type="ECO:0000313" key="3">
    <source>
        <dbReference type="Proteomes" id="UP000288716"/>
    </source>
</evidence>
<accession>A0A443RT15</accession>
<keyword evidence="3" id="KW-1185">Reference proteome</keyword>
<dbReference type="InterPro" id="IPR032675">
    <property type="entry name" value="LRR_dom_sf"/>
</dbReference>
<dbReference type="PROSITE" id="PS50181">
    <property type="entry name" value="FBOX"/>
    <property type="match status" value="1"/>
</dbReference>
<reference evidence="2 3" key="1">
    <citation type="journal article" date="2018" name="Gigascience">
        <title>Genomes of trombidid mites reveal novel predicted allergens and laterally-transferred genes associated with secondary metabolism.</title>
        <authorList>
            <person name="Dong X."/>
            <person name="Chaisiri K."/>
            <person name="Xia D."/>
            <person name="Armstrong S.D."/>
            <person name="Fang Y."/>
            <person name="Donnelly M.J."/>
            <person name="Kadowaki T."/>
            <person name="McGarry J.W."/>
            <person name="Darby A.C."/>
            <person name="Makepeace B.L."/>
        </authorList>
    </citation>
    <scope>NUCLEOTIDE SEQUENCE [LARGE SCALE GENOMIC DNA]</scope>
    <source>
        <strain evidence="2">UoL-UT</strain>
    </source>
</reference>
<dbReference type="InterPro" id="IPR036047">
    <property type="entry name" value="F-box-like_dom_sf"/>
</dbReference>
<evidence type="ECO:0000259" key="1">
    <source>
        <dbReference type="PROSITE" id="PS50181"/>
    </source>
</evidence>
<gene>
    <name evidence="2" type="ORF">B4U80_15033</name>
</gene>
<dbReference type="SUPFAM" id="SSF81383">
    <property type="entry name" value="F-box domain"/>
    <property type="match status" value="1"/>
</dbReference>
<feature type="domain" description="F-box" evidence="1">
    <location>
        <begin position="1"/>
        <end position="45"/>
    </location>
</feature>
<protein>
    <recommendedName>
        <fullName evidence="1">F-box domain-containing protein</fullName>
    </recommendedName>
</protein>
<dbReference type="SMART" id="SM00256">
    <property type="entry name" value="FBOX"/>
    <property type="match status" value="1"/>
</dbReference>
<feature type="non-terminal residue" evidence="2">
    <location>
        <position position="237"/>
    </location>
</feature>
<dbReference type="SUPFAM" id="SSF52047">
    <property type="entry name" value="RNI-like"/>
    <property type="match status" value="1"/>
</dbReference>
<dbReference type="CDD" id="cd09917">
    <property type="entry name" value="F-box_SF"/>
    <property type="match status" value="1"/>
</dbReference>
<proteinExistence type="predicted"/>
<sequence>MDRLPNEILFIVFSFLDAIDLKSLSDVNKRLNQLAWNYLTKRKKLVICSKRMFGRKGKRHSNNILNYFEEKSELRCSFFEAVDCFKAYTPNISSLAIVKTNNFNRDQLYLVAKHLPNLCTLWLEEEKINDDSLINFFLHCGKLNCLILSAPKVSLNCFEFMPSLQEFQFNNTEDQVPCVEDIQYFSSLFKSLESFGFNIYESGFENVITKFEKLQTLRINNNYMRNSKMWVSEEDVD</sequence>
<dbReference type="Proteomes" id="UP000288716">
    <property type="component" value="Unassembled WGS sequence"/>
</dbReference>
<dbReference type="AlphaFoldDB" id="A0A443RT15"/>